<dbReference type="InterPro" id="IPR013519">
    <property type="entry name" value="Int_alpha_beta-p"/>
</dbReference>
<keyword evidence="2" id="KW-0677">Repeat</keyword>
<dbReference type="SUPFAM" id="SSF69318">
    <property type="entry name" value="Integrin alpha N-terminal domain"/>
    <property type="match status" value="2"/>
</dbReference>
<keyword evidence="1 5" id="KW-0732">Signal</keyword>
<feature type="chain" id="PRO_5047204551" description="Integrin-like protein" evidence="5">
    <location>
        <begin position="24"/>
        <end position="546"/>
    </location>
</feature>
<dbReference type="InterPro" id="IPR013517">
    <property type="entry name" value="FG-GAP"/>
</dbReference>
<keyword evidence="3" id="KW-0378">Hydrolase</keyword>
<evidence type="ECO:0008006" key="8">
    <source>
        <dbReference type="Google" id="ProtNLM"/>
    </source>
</evidence>
<dbReference type="EMBL" id="BSDI01000012">
    <property type="protein sequence ID" value="GLH97693.1"/>
    <property type="molecule type" value="Genomic_DNA"/>
</dbReference>
<evidence type="ECO:0000256" key="1">
    <source>
        <dbReference type="ARBA" id="ARBA00022729"/>
    </source>
</evidence>
<dbReference type="InterPro" id="IPR028994">
    <property type="entry name" value="Integrin_alpha_N"/>
</dbReference>
<dbReference type="Proteomes" id="UP001144280">
    <property type="component" value="Unassembled WGS sequence"/>
</dbReference>
<comment type="caution">
    <text evidence="6">The sequence shown here is derived from an EMBL/GenBank/DDBJ whole genome shotgun (WGS) entry which is preliminary data.</text>
</comment>
<protein>
    <recommendedName>
        <fullName evidence="8">Integrin-like protein</fullName>
    </recommendedName>
</protein>
<evidence type="ECO:0000256" key="2">
    <source>
        <dbReference type="ARBA" id="ARBA00022737"/>
    </source>
</evidence>
<reference evidence="6" key="1">
    <citation type="submission" date="2022-12" db="EMBL/GenBank/DDBJ databases">
        <title>New Phytohabitans aurantiacus sp. RD004123 nov., an actinomycete isolated from soil.</title>
        <authorList>
            <person name="Triningsih D.W."/>
            <person name="Harunari E."/>
            <person name="Igarashi Y."/>
        </authorList>
    </citation>
    <scope>NUCLEOTIDE SEQUENCE</scope>
    <source>
        <strain evidence="6">RD004123</strain>
    </source>
</reference>
<sequence length="546" mass="55183">MRFGYAVLAGVITMASVPAPAVAVPHASAAPHTTVTRDGARLDVERAHTVGVAAPKLAAAATTSTMDLDRDGKDEIVAGGFIDNGYGVIVTYSGLPQRDLIESPIFSPTRPNFGDAMTSGDFNGDGYGDLAVGNPGEFAPTGADRAFGGAVWIFYGGASGLNLDQPQHINQNVAGVPGDMESYDMFGHAVAAGDLNGDGRDDLAIGAYGDKVNGQPNAGSVTVLYGAAGGLATTGTQFLTQETAGIPGTAVTDDSFGYGLAVGDMTRDGYADLAISAPSDTNATNESGLIMLLRGSATGVVTTGITSFNGASRGLSAIGEGMAIADIDGDGDGDLVAAAPRSWIGYLIYVPGVAAGLDVARVRTISMETPGVPGDPNVHLPDETPHAYFGNALSTGDVTGDGRADVLTGAITYDANGVRDSGAVFLIPGQAGGLTGAGTLMLTQRAARAPVRRAQPGCQRPGQYEYFGEANAILNLDGVGALDMLTGTSGEAESGLIVKIGMKYASQRPVAGRPVPVRVAGALTVTSCQTGATLGAHSAGHTLLHH</sequence>
<evidence type="ECO:0000256" key="4">
    <source>
        <dbReference type="ARBA" id="ARBA00023180"/>
    </source>
</evidence>
<proteinExistence type="predicted"/>
<feature type="signal peptide" evidence="5">
    <location>
        <begin position="1"/>
        <end position="23"/>
    </location>
</feature>
<dbReference type="SMART" id="SM00191">
    <property type="entry name" value="Int_alpha"/>
    <property type="match status" value="5"/>
</dbReference>
<dbReference type="PANTHER" id="PTHR23221:SF7">
    <property type="entry name" value="PHOSPHATIDYLINOSITOL-GLYCAN-SPECIFIC PHOSPHOLIPASE D"/>
    <property type="match status" value="1"/>
</dbReference>
<accession>A0ABQ5QSW6</accession>
<gene>
    <name evidence="6" type="ORF">Pa4123_29680</name>
</gene>
<evidence type="ECO:0000313" key="7">
    <source>
        <dbReference type="Proteomes" id="UP001144280"/>
    </source>
</evidence>
<dbReference type="PANTHER" id="PTHR23221">
    <property type="entry name" value="GLYCOSYLPHOSPHATIDYLINOSITOL PHOSPHOLIPASE D"/>
    <property type="match status" value="1"/>
</dbReference>
<dbReference type="Gene3D" id="2.130.10.130">
    <property type="entry name" value="Integrin alpha, N-terminal"/>
    <property type="match status" value="3"/>
</dbReference>
<name>A0ABQ5QSW6_9ACTN</name>
<keyword evidence="4" id="KW-0325">Glycoprotein</keyword>
<evidence type="ECO:0000256" key="5">
    <source>
        <dbReference type="SAM" id="SignalP"/>
    </source>
</evidence>
<dbReference type="PROSITE" id="PS51470">
    <property type="entry name" value="FG_GAP"/>
    <property type="match status" value="4"/>
</dbReference>
<evidence type="ECO:0000256" key="3">
    <source>
        <dbReference type="ARBA" id="ARBA00022801"/>
    </source>
</evidence>
<evidence type="ECO:0000313" key="6">
    <source>
        <dbReference type="EMBL" id="GLH97693.1"/>
    </source>
</evidence>
<organism evidence="6 7">
    <name type="scientific">Phytohabitans aurantiacus</name>
    <dbReference type="NCBI Taxonomy" id="3016789"/>
    <lineage>
        <taxon>Bacteria</taxon>
        <taxon>Bacillati</taxon>
        <taxon>Actinomycetota</taxon>
        <taxon>Actinomycetes</taxon>
        <taxon>Micromonosporales</taxon>
        <taxon>Micromonosporaceae</taxon>
    </lineage>
</organism>
<dbReference type="Pfam" id="PF01839">
    <property type="entry name" value="FG-GAP"/>
    <property type="match status" value="4"/>
</dbReference>
<keyword evidence="7" id="KW-1185">Reference proteome</keyword>